<name>A0AAW2KKJ1_SESRA</name>
<feature type="region of interest" description="Disordered" evidence="1">
    <location>
        <begin position="14"/>
        <end position="49"/>
    </location>
</feature>
<comment type="caution">
    <text evidence="2">The sequence shown here is derived from an EMBL/GenBank/DDBJ whole genome shotgun (WGS) entry which is preliminary data.</text>
</comment>
<dbReference type="PANTHER" id="PTHR31966:SF3">
    <property type="entry name" value="OS05G0501700 PROTEIN"/>
    <property type="match status" value="1"/>
</dbReference>
<accession>A0AAW2KKJ1</accession>
<proteinExistence type="predicted"/>
<gene>
    <name evidence="2" type="ORF">Sradi_6114600</name>
</gene>
<dbReference type="AlphaFoldDB" id="A0AAW2KKJ1"/>
<dbReference type="EMBL" id="JACGWJ010000028">
    <property type="protein sequence ID" value="KAL0306973.1"/>
    <property type="molecule type" value="Genomic_DNA"/>
</dbReference>
<dbReference type="InterPro" id="IPR044162">
    <property type="entry name" value="PHOS32/34"/>
</dbReference>
<dbReference type="SUPFAM" id="SSF52402">
    <property type="entry name" value="Adenine nucleotide alpha hydrolases-like"/>
    <property type="match status" value="1"/>
</dbReference>
<sequence>MASAPPATAAVVVVDHPNHDLHPVQVKTSSPRFPPPAGTPTSSTASSPSTAALAAVTSAKRAHTQSNGLDTSACGLGPFHPPTPTSDNSFIVTPPQQTEEEYDNFTAAQANILAQPLVDAYMPVKIHIVKDHDMKERLCLEVERLGLSAVIMGSRGLGPRGGAANGKLGNE</sequence>
<feature type="compositionally biased region" description="Low complexity" evidence="1">
    <location>
        <begin position="39"/>
        <end position="49"/>
    </location>
</feature>
<evidence type="ECO:0000256" key="1">
    <source>
        <dbReference type="SAM" id="MobiDB-lite"/>
    </source>
</evidence>
<dbReference type="Gene3D" id="3.40.50.620">
    <property type="entry name" value="HUPs"/>
    <property type="match status" value="1"/>
</dbReference>
<reference evidence="2" key="1">
    <citation type="submission" date="2020-06" db="EMBL/GenBank/DDBJ databases">
        <authorList>
            <person name="Li T."/>
            <person name="Hu X."/>
            <person name="Zhang T."/>
            <person name="Song X."/>
            <person name="Zhang H."/>
            <person name="Dai N."/>
            <person name="Sheng W."/>
            <person name="Hou X."/>
            <person name="Wei L."/>
        </authorList>
    </citation>
    <scope>NUCLEOTIDE SEQUENCE</scope>
    <source>
        <strain evidence="2">G02</strain>
        <tissue evidence="2">Leaf</tissue>
    </source>
</reference>
<reference evidence="2" key="2">
    <citation type="journal article" date="2024" name="Plant">
        <title>Genomic evolution and insights into agronomic trait innovations of Sesamum species.</title>
        <authorList>
            <person name="Miao H."/>
            <person name="Wang L."/>
            <person name="Qu L."/>
            <person name="Liu H."/>
            <person name="Sun Y."/>
            <person name="Le M."/>
            <person name="Wang Q."/>
            <person name="Wei S."/>
            <person name="Zheng Y."/>
            <person name="Lin W."/>
            <person name="Duan Y."/>
            <person name="Cao H."/>
            <person name="Xiong S."/>
            <person name="Wang X."/>
            <person name="Wei L."/>
            <person name="Li C."/>
            <person name="Ma Q."/>
            <person name="Ju M."/>
            <person name="Zhao R."/>
            <person name="Li G."/>
            <person name="Mu C."/>
            <person name="Tian Q."/>
            <person name="Mei H."/>
            <person name="Zhang T."/>
            <person name="Gao T."/>
            <person name="Zhang H."/>
        </authorList>
    </citation>
    <scope>NUCLEOTIDE SEQUENCE</scope>
    <source>
        <strain evidence="2">G02</strain>
    </source>
</reference>
<organism evidence="2">
    <name type="scientific">Sesamum radiatum</name>
    <name type="common">Black benniseed</name>
    <dbReference type="NCBI Taxonomy" id="300843"/>
    <lineage>
        <taxon>Eukaryota</taxon>
        <taxon>Viridiplantae</taxon>
        <taxon>Streptophyta</taxon>
        <taxon>Embryophyta</taxon>
        <taxon>Tracheophyta</taxon>
        <taxon>Spermatophyta</taxon>
        <taxon>Magnoliopsida</taxon>
        <taxon>eudicotyledons</taxon>
        <taxon>Gunneridae</taxon>
        <taxon>Pentapetalae</taxon>
        <taxon>asterids</taxon>
        <taxon>lamiids</taxon>
        <taxon>Lamiales</taxon>
        <taxon>Pedaliaceae</taxon>
        <taxon>Sesamum</taxon>
    </lineage>
</organism>
<dbReference type="InterPro" id="IPR014729">
    <property type="entry name" value="Rossmann-like_a/b/a_fold"/>
</dbReference>
<dbReference type="PANTHER" id="PTHR31966">
    <property type="entry name" value="OS01G0783500 PROTEIN"/>
    <property type="match status" value="1"/>
</dbReference>
<protein>
    <submittedName>
        <fullName evidence="2">Universal stress protein PHOS34</fullName>
    </submittedName>
</protein>
<evidence type="ECO:0000313" key="2">
    <source>
        <dbReference type="EMBL" id="KAL0306973.1"/>
    </source>
</evidence>